<proteinExistence type="inferred from homology"/>
<dbReference type="PANTHER" id="PTHR21666:SF263">
    <property type="entry name" value="MUREIN HYDROLASE ACTIVATOR NLPD"/>
    <property type="match status" value="1"/>
</dbReference>
<dbReference type="AlphaFoldDB" id="A0A0M2R7H7"/>
<feature type="domain" description="LysM" evidence="3">
    <location>
        <begin position="75"/>
        <end position="119"/>
    </location>
</feature>
<dbReference type="InterPro" id="IPR018392">
    <property type="entry name" value="LysM"/>
</dbReference>
<evidence type="ECO:0000259" key="3">
    <source>
        <dbReference type="PROSITE" id="PS51782"/>
    </source>
</evidence>
<comment type="similarity">
    <text evidence="1">Belongs to the E.coli NlpD/Haemophilus LppB family.</text>
</comment>
<feature type="compositionally biased region" description="Low complexity" evidence="2">
    <location>
        <begin position="183"/>
        <end position="193"/>
    </location>
</feature>
<protein>
    <recommendedName>
        <fullName evidence="3">LysM domain-containing protein</fullName>
    </recommendedName>
</protein>
<dbReference type="Pfam" id="PF01551">
    <property type="entry name" value="Peptidase_M23"/>
    <property type="match status" value="1"/>
</dbReference>
<accession>A0A0M2R7H7</accession>
<evidence type="ECO:0000313" key="5">
    <source>
        <dbReference type="Proteomes" id="UP000034491"/>
    </source>
</evidence>
<comment type="caution">
    <text evidence="4">The sequence shown here is derived from an EMBL/GenBank/DDBJ whole genome shotgun (WGS) entry which is preliminary data.</text>
</comment>
<dbReference type="EMBL" id="LANI01000004">
    <property type="protein sequence ID" value="KKJ77641.1"/>
    <property type="molecule type" value="Genomic_DNA"/>
</dbReference>
<organism evidence="4 5">
    <name type="scientific">Kiloniella litopenaei</name>
    <dbReference type="NCBI Taxonomy" id="1549748"/>
    <lineage>
        <taxon>Bacteria</taxon>
        <taxon>Pseudomonadati</taxon>
        <taxon>Pseudomonadota</taxon>
        <taxon>Alphaproteobacteria</taxon>
        <taxon>Rhodospirillales</taxon>
        <taxon>Kiloniellaceae</taxon>
        <taxon>Kiloniella</taxon>
    </lineage>
</organism>
<keyword evidence="5" id="KW-1185">Reference proteome</keyword>
<dbReference type="GO" id="GO:0004222">
    <property type="term" value="F:metalloendopeptidase activity"/>
    <property type="evidence" value="ECO:0007669"/>
    <property type="project" value="TreeGrafter"/>
</dbReference>
<evidence type="ECO:0000256" key="2">
    <source>
        <dbReference type="SAM" id="MobiDB-lite"/>
    </source>
</evidence>
<sequence length="351" mass="38180">MLPKRKPTPPPKPSDTGQATGRVAGVSIPALLPENIPLPKRNPRRQVRQSSSSPVVQEARTTSQTLNDPSQVSTTQYTVNRGDTVYSISRKRRVSIRELIILNRLSPPYKLLVGQVIKLPVSKEHVVIAGDTLYSISRRYGVETTALVKLNKINPPYALYIGQRLNLPALREGNTVRSATVSPVTNSPNVTTKNNKKSSPKTPVRNAIPDSPKNFTGPVPKPLPRSFSNFLRPVKGKVISSFGPKEGGIHNDGINISARRGTPVKAAENGVVVYAGSELKGFGQMLLIKHSDGWVTAYAHTDQLLVGRGQRVKRGQDIAKVGSTGNVSKPQLHFEIRKGSQAVNPNKLLTN</sequence>
<dbReference type="InterPro" id="IPR016047">
    <property type="entry name" value="M23ase_b-sheet_dom"/>
</dbReference>
<name>A0A0M2R7H7_9PROT</name>
<dbReference type="CDD" id="cd12797">
    <property type="entry name" value="M23_peptidase"/>
    <property type="match status" value="1"/>
</dbReference>
<evidence type="ECO:0000313" key="4">
    <source>
        <dbReference type="EMBL" id="KKJ77641.1"/>
    </source>
</evidence>
<dbReference type="PROSITE" id="PS51782">
    <property type="entry name" value="LYSM"/>
    <property type="match status" value="2"/>
</dbReference>
<dbReference type="InterPro" id="IPR050570">
    <property type="entry name" value="Cell_wall_metabolism_enzyme"/>
</dbReference>
<feature type="compositionally biased region" description="Low complexity" evidence="2">
    <location>
        <begin position="48"/>
        <end position="57"/>
    </location>
</feature>
<feature type="compositionally biased region" description="Polar residues" evidence="2">
    <location>
        <begin position="59"/>
        <end position="73"/>
    </location>
</feature>
<dbReference type="SUPFAM" id="SSF51261">
    <property type="entry name" value="Duplicated hybrid motif"/>
    <property type="match status" value="1"/>
</dbReference>
<evidence type="ECO:0000256" key="1">
    <source>
        <dbReference type="ARBA" id="ARBA00038420"/>
    </source>
</evidence>
<feature type="region of interest" description="Disordered" evidence="2">
    <location>
        <begin position="1"/>
        <end position="73"/>
    </location>
</feature>
<dbReference type="PANTHER" id="PTHR21666">
    <property type="entry name" value="PEPTIDASE-RELATED"/>
    <property type="match status" value="1"/>
</dbReference>
<dbReference type="SMART" id="SM00257">
    <property type="entry name" value="LysM"/>
    <property type="match status" value="2"/>
</dbReference>
<feature type="region of interest" description="Disordered" evidence="2">
    <location>
        <begin position="178"/>
        <end position="221"/>
    </location>
</feature>
<reference evidence="4 5" key="1">
    <citation type="submission" date="2015-03" db="EMBL/GenBank/DDBJ databases">
        <title>Genome sequence of Kiloniella sp. P1-1, isolated from the gut microflora of Pacific white shrimp, Penaeus vannamei.</title>
        <authorList>
            <person name="Shao Z."/>
            <person name="Wang L."/>
            <person name="Li X."/>
        </authorList>
    </citation>
    <scope>NUCLEOTIDE SEQUENCE [LARGE SCALE GENOMIC DNA]</scope>
    <source>
        <strain evidence="4 5">P1-1</strain>
    </source>
</reference>
<dbReference type="Proteomes" id="UP000034491">
    <property type="component" value="Unassembled WGS sequence"/>
</dbReference>
<dbReference type="InterPro" id="IPR011055">
    <property type="entry name" value="Dup_hybrid_motif"/>
</dbReference>
<dbReference type="CDD" id="cd00118">
    <property type="entry name" value="LysM"/>
    <property type="match status" value="2"/>
</dbReference>
<gene>
    <name evidence="4" type="ORF">WH95_07790</name>
</gene>
<dbReference type="Gene3D" id="3.10.350.10">
    <property type="entry name" value="LysM domain"/>
    <property type="match status" value="2"/>
</dbReference>
<feature type="domain" description="LysM" evidence="3">
    <location>
        <begin position="123"/>
        <end position="167"/>
    </location>
</feature>
<dbReference type="Gene3D" id="2.70.70.10">
    <property type="entry name" value="Glucose Permease (Domain IIA)"/>
    <property type="match status" value="1"/>
</dbReference>
<dbReference type="Pfam" id="PF01476">
    <property type="entry name" value="LysM"/>
    <property type="match status" value="2"/>
</dbReference>
<dbReference type="InterPro" id="IPR036779">
    <property type="entry name" value="LysM_dom_sf"/>
</dbReference>
<dbReference type="STRING" id="1549748.WH95_07790"/>
<dbReference type="SUPFAM" id="SSF54106">
    <property type="entry name" value="LysM domain"/>
    <property type="match status" value="1"/>
</dbReference>